<evidence type="ECO:0000256" key="1">
    <source>
        <dbReference type="ARBA" id="ARBA00022737"/>
    </source>
</evidence>
<dbReference type="PANTHER" id="PTHR13780:SF36">
    <property type="entry name" value="CBS DOMAIN-CONTAINING PROTEIN"/>
    <property type="match status" value="1"/>
</dbReference>
<comment type="caution">
    <text evidence="5">The sequence shown here is derived from an EMBL/GenBank/DDBJ whole genome shotgun (WGS) entry which is preliminary data.</text>
</comment>
<feature type="domain" description="CBS" evidence="4">
    <location>
        <begin position="110"/>
        <end position="173"/>
    </location>
</feature>
<dbReference type="Pfam" id="PF00571">
    <property type="entry name" value="CBS"/>
    <property type="match status" value="4"/>
</dbReference>
<dbReference type="InterPro" id="IPR000644">
    <property type="entry name" value="CBS_dom"/>
</dbReference>
<organism evidence="5 6">
    <name type="scientific">Hondaea fermentalgiana</name>
    <dbReference type="NCBI Taxonomy" id="2315210"/>
    <lineage>
        <taxon>Eukaryota</taxon>
        <taxon>Sar</taxon>
        <taxon>Stramenopiles</taxon>
        <taxon>Bigyra</taxon>
        <taxon>Labyrinthulomycetes</taxon>
        <taxon>Thraustochytrida</taxon>
        <taxon>Thraustochytriidae</taxon>
        <taxon>Hondaea</taxon>
    </lineage>
</organism>
<feature type="domain" description="CBS" evidence="4">
    <location>
        <begin position="183"/>
        <end position="242"/>
    </location>
</feature>
<dbReference type="CDD" id="cd02205">
    <property type="entry name" value="CBS_pair_SF"/>
    <property type="match status" value="2"/>
</dbReference>
<dbReference type="EMBL" id="BEYU01000109">
    <property type="protein sequence ID" value="GBG31872.1"/>
    <property type="molecule type" value="Genomic_DNA"/>
</dbReference>
<evidence type="ECO:0000256" key="3">
    <source>
        <dbReference type="PROSITE-ProRule" id="PRU00703"/>
    </source>
</evidence>
<evidence type="ECO:0000313" key="5">
    <source>
        <dbReference type="EMBL" id="GBG31872.1"/>
    </source>
</evidence>
<dbReference type="GO" id="GO:0042149">
    <property type="term" value="P:cellular response to glucose starvation"/>
    <property type="evidence" value="ECO:0007669"/>
    <property type="project" value="TreeGrafter"/>
</dbReference>
<dbReference type="SMART" id="SM00116">
    <property type="entry name" value="CBS"/>
    <property type="match status" value="4"/>
</dbReference>
<dbReference type="Gene3D" id="3.10.580.10">
    <property type="entry name" value="CBS-domain"/>
    <property type="match status" value="2"/>
</dbReference>
<dbReference type="Proteomes" id="UP000241890">
    <property type="component" value="Unassembled WGS sequence"/>
</dbReference>
<sequence>MESQVVRAILESSTVQDVVKPQLDEDEGRPLVRATEQEKVLDVCTRLADSGVSSLPVFNDEDECIGLVDFSDAVAYLLQMDWERIGSVPNTTHVWNELGKVPVAEAIDLSTRNPMVFISENATLVEALKLFHDKGLRRALVQDDENGNVIAVLSPSAVIQYIMMNVQGRHDDVLSATVSELEMGHSPVRSVNKSQSVLEAMHLMHQTRHSVVAVVDPSTDVLSGSISMSDIQYVFQEKRFSLLISSCWKYIVEARERSDMEVFPYFGVGENDKLHAVISKLLATNVHHLYVVDENQVPQRVISFTDVCGILFKFCTSGEE</sequence>
<dbReference type="AlphaFoldDB" id="A0A2R5GLU5"/>
<gene>
    <name evidence="5" type="ORF">FCC1311_080972</name>
</gene>
<evidence type="ECO:0000256" key="2">
    <source>
        <dbReference type="ARBA" id="ARBA00023122"/>
    </source>
</evidence>
<dbReference type="InterPro" id="IPR050511">
    <property type="entry name" value="AMPK_gamma/SDS23_families"/>
</dbReference>
<dbReference type="GO" id="GO:0004865">
    <property type="term" value="F:protein serine/threonine phosphatase inhibitor activity"/>
    <property type="evidence" value="ECO:0007669"/>
    <property type="project" value="TreeGrafter"/>
</dbReference>
<dbReference type="SUPFAM" id="SSF54631">
    <property type="entry name" value="CBS-domain pair"/>
    <property type="match status" value="2"/>
</dbReference>
<accession>A0A2R5GLU5</accession>
<evidence type="ECO:0000313" key="6">
    <source>
        <dbReference type="Proteomes" id="UP000241890"/>
    </source>
</evidence>
<dbReference type="PANTHER" id="PTHR13780">
    <property type="entry name" value="AMP-ACTIVATED PROTEIN KINASE, GAMMA REGULATORY SUBUNIT"/>
    <property type="match status" value="1"/>
</dbReference>
<dbReference type="OrthoDB" id="449052at2759"/>
<dbReference type="PROSITE" id="PS51371">
    <property type="entry name" value="CBS"/>
    <property type="match status" value="3"/>
</dbReference>
<reference evidence="5 6" key="1">
    <citation type="submission" date="2017-12" db="EMBL/GenBank/DDBJ databases">
        <title>Sequencing, de novo assembly and annotation of complete genome of a new Thraustochytrid species, strain FCC1311.</title>
        <authorList>
            <person name="Sedici K."/>
            <person name="Godart F."/>
            <person name="Aiese Cigliano R."/>
            <person name="Sanseverino W."/>
            <person name="Barakat M."/>
            <person name="Ortet P."/>
            <person name="Marechal E."/>
            <person name="Cagnac O."/>
            <person name="Amato A."/>
        </authorList>
    </citation>
    <scope>NUCLEOTIDE SEQUENCE [LARGE SCALE GENOMIC DNA]</scope>
</reference>
<protein>
    <submittedName>
        <fullName evidence="5">Protein SDS23</fullName>
    </submittedName>
</protein>
<dbReference type="InterPro" id="IPR046342">
    <property type="entry name" value="CBS_dom_sf"/>
</dbReference>
<evidence type="ECO:0000259" key="4">
    <source>
        <dbReference type="PROSITE" id="PS51371"/>
    </source>
</evidence>
<keyword evidence="6" id="KW-1185">Reference proteome</keyword>
<proteinExistence type="predicted"/>
<feature type="domain" description="CBS" evidence="4">
    <location>
        <begin position="27"/>
        <end position="84"/>
    </location>
</feature>
<dbReference type="InParanoid" id="A0A2R5GLU5"/>
<name>A0A2R5GLU5_9STRA</name>
<keyword evidence="1" id="KW-0677">Repeat</keyword>
<keyword evidence="2 3" id="KW-0129">CBS domain</keyword>